<organism evidence="1 2">
    <name type="scientific">Antricoccus suffuscus</name>
    <dbReference type="NCBI Taxonomy" id="1629062"/>
    <lineage>
        <taxon>Bacteria</taxon>
        <taxon>Bacillati</taxon>
        <taxon>Actinomycetota</taxon>
        <taxon>Actinomycetes</taxon>
        <taxon>Geodermatophilales</taxon>
        <taxon>Antricoccaceae</taxon>
        <taxon>Antricoccus</taxon>
    </lineage>
</organism>
<reference evidence="1 2" key="1">
    <citation type="submission" date="2018-03" db="EMBL/GenBank/DDBJ databases">
        <title>Genomic Encyclopedia of Archaeal and Bacterial Type Strains, Phase II (KMG-II): from individual species to whole genera.</title>
        <authorList>
            <person name="Goeker M."/>
        </authorList>
    </citation>
    <scope>NUCLEOTIDE SEQUENCE [LARGE SCALE GENOMIC DNA]</scope>
    <source>
        <strain evidence="1 2">DSM 100065</strain>
    </source>
</reference>
<gene>
    <name evidence="1" type="ORF">CLV47_102304</name>
</gene>
<comment type="caution">
    <text evidence="1">The sequence shown here is derived from an EMBL/GenBank/DDBJ whole genome shotgun (WGS) entry which is preliminary data.</text>
</comment>
<dbReference type="OrthoDB" id="3524223at2"/>
<protein>
    <submittedName>
        <fullName evidence="1">Uncharacterized protein</fullName>
    </submittedName>
</protein>
<accession>A0A2T1A4T6</accession>
<dbReference type="Proteomes" id="UP000237752">
    <property type="component" value="Unassembled WGS sequence"/>
</dbReference>
<proteinExistence type="predicted"/>
<dbReference type="RefSeq" id="WP_146135278.1">
    <property type="nucleotide sequence ID" value="NZ_PVUE01000002.1"/>
</dbReference>
<dbReference type="EMBL" id="PVUE01000002">
    <property type="protein sequence ID" value="PRZ43613.1"/>
    <property type="molecule type" value="Genomic_DNA"/>
</dbReference>
<evidence type="ECO:0000313" key="2">
    <source>
        <dbReference type="Proteomes" id="UP000237752"/>
    </source>
</evidence>
<keyword evidence="2" id="KW-1185">Reference proteome</keyword>
<dbReference type="AlphaFoldDB" id="A0A2T1A4T6"/>
<evidence type="ECO:0000313" key="1">
    <source>
        <dbReference type="EMBL" id="PRZ43613.1"/>
    </source>
</evidence>
<name>A0A2T1A4T6_9ACTN</name>
<sequence>MSRRNRFADGWAALSGVVLGGLAFAAIPGEPVAAIVGVGVAAVAYGAKVGGSALVDRNKPDSMAPLEGPLPKRGSPAEVWLGRAQNATRKRDALIASASDSYLKDQLDSVAIQTSGTLETIGRLSRQVAALEQGLDRIPLARLTEQQSRLQAEANRGLTDESSIETSNSLRSVNEQLQSFQRLHAARDGLVARMESATVGLESLNSHIAELIAMSATSVTVQNLSGEGTIEALNQELSDIRAGLEESETYTREVLGRDLT</sequence>